<evidence type="ECO:0000313" key="3">
    <source>
        <dbReference type="Proteomes" id="UP000094761"/>
    </source>
</evidence>
<protein>
    <submittedName>
        <fullName evidence="2">SDR family oxidoreductase</fullName>
    </submittedName>
</protein>
<dbReference type="GeneID" id="78078336"/>
<dbReference type="InterPro" id="IPR036291">
    <property type="entry name" value="NAD(P)-bd_dom_sf"/>
</dbReference>
<gene>
    <name evidence="2" type="ORF">AZ468_21645</name>
    <name evidence="1" type="ORF">OPW20_03095</name>
</gene>
<comment type="caution">
    <text evidence="2">The sequence shown here is derived from an EMBL/GenBank/DDBJ whole genome shotgun (WGS) entry which is preliminary data.</text>
</comment>
<dbReference type="Proteomes" id="UP000094761">
    <property type="component" value="Unassembled WGS sequence"/>
</dbReference>
<dbReference type="PANTHER" id="PTHR43544">
    <property type="entry name" value="SHORT-CHAIN DEHYDROGENASE/REDUCTASE"/>
    <property type="match status" value="1"/>
</dbReference>
<dbReference type="Pfam" id="PF00106">
    <property type="entry name" value="adh_short"/>
    <property type="match status" value="1"/>
</dbReference>
<dbReference type="CDD" id="cd05325">
    <property type="entry name" value="carb_red_sniffer_like_SDR_c"/>
    <property type="match status" value="1"/>
</dbReference>
<dbReference type="RefSeq" id="WP_069669272.1">
    <property type="nucleotide sequence ID" value="NZ_JAPFIM010000018.1"/>
</dbReference>
<dbReference type="OrthoDB" id="9785826at2"/>
<sequence length="235" mass="26318">MKVLIVGASGGIGAALANECLFRYANTEIHGTYFHLNNRNKSKQVYWHQLDIREEESIERLANRFDQLDWIINCVGFLHNEHHGPEKNLHSVSGEFFLENIAINTLPTLLLAKYFSAKLKSSKSPKFATLSARVGSVSDNQLGGWYSYRSSKAALNMLIKTLSIEWKRTLPKATALSLHPGTTDTELSLPFQANVPKGKLFSPEKVAKDLIDIIESKSIDDSGNFYDYSGEAIPW</sequence>
<dbReference type="NCBIfam" id="NF006532">
    <property type="entry name" value="PRK09009.1"/>
    <property type="match status" value="1"/>
</dbReference>
<dbReference type="InterPro" id="IPR051468">
    <property type="entry name" value="Fungal_SecMetab_SDRs"/>
</dbReference>
<organism evidence="2 3">
    <name type="scientific">Vibrio europaeus</name>
    <dbReference type="NCBI Taxonomy" id="300876"/>
    <lineage>
        <taxon>Bacteria</taxon>
        <taxon>Pseudomonadati</taxon>
        <taxon>Pseudomonadota</taxon>
        <taxon>Gammaproteobacteria</taxon>
        <taxon>Vibrionales</taxon>
        <taxon>Vibrionaceae</taxon>
        <taxon>Vibrio</taxon>
        <taxon>Vibrio oreintalis group</taxon>
    </lineage>
</organism>
<dbReference type="Proteomes" id="UP001150001">
    <property type="component" value="Unassembled WGS sequence"/>
</dbReference>
<dbReference type="InterPro" id="IPR002347">
    <property type="entry name" value="SDR_fam"/>
</dbReference>
<keyword evidence="4" id="KW-1185">Reference proteome</keyword>
<evidence type="ECO:0000313" key="1">
    <source>
        <dbReference type="EMBL" id="MDC5739035.1"/>
    </source>
</evidence>
<reference evidence="2 3" key="1">
    <citation type="submission" date="2016-03" db="EMBL/GenBank/DDBJ databases">
        <title>Draft genome sequence of the Vibrio tubiashii subs. europaeus.</title>
        <authorList>
            <person name="Spinard E."/>
            <person name="Dubert J."/>
            <person name="Nelson D.R."/>
            <person name="Barja J.L."/>
        </authorList>
    </citation>
    <scope>NUCLEOTIDE SEQUENCE [LARGE SCALE GENOMIC DNA]</scope>
    <source>
        <strain evidence="3">PP-638</strain>
        <strain evidence="2">PP2-638</strain>
    </source>
</reference>
<reference evidence="1" key="2">
    <citation type="submission" date="2022-11" db="EMBL/GenBank/DDBJ databases">
        <title>Role of the vibriolysin VemA secreted by the emergent pathogen Vibrio europaeus in the colonization of Manila clam mucus.</title>
        <authorList>
            <person name="Martinez C."/>
            <person name="Rodriguez S."/>
            <person name="Vences A."/>
            <person name="Barja J.L."/>
            <person name="Toranzo A.E."/>
            <person name="Dubert J."/>
        </authorList>
    </citation>
    <scope>NUCLEOTIDE SEQUENCE</scope>
    <source>
        <strain evidence="1">3454</strain>
    </source>
</reference>
<dbReference type="AlphaFoldDB" id="A0A178J7C3"/>
<dbReference type="PANTHER" id="PTHR43544:SF12">
    <property type="entry name" value="NAD(P)-BINDING ROSSMANN-FOLD SUPERFAMILY PROTEIN"/>
    <property type="match status" value="1"/>
</dbReference>
<dbReference type="PRINTS" id="PR00081">
    <property type="entry name" value="GDHRDH"/>
</dbReference>
<dbReference type="GO" id="GO:0005737">
    <property type="term" value="C:cytoplasm"/>
    <property type="evidence" value="ECO:0007669"/>
    <property type="project" value="TreeGrafter"/>
</dbReference>
<dbReference type="SUPFAM" id="SSF51735">
    <property type="entry name" value="NAD(P)-binding Rossmann-fold domains"/>
    <property type="match status" value="1"/>
</dbReference>
<evidence type="ECO:0000313" key="2">
    <source>
        <dbReference type="EMBL" id="OAM98124.1"/>
    </source>
</evidence>
<proteinExistence type="predicted"/>
<dbReference type="EMBL" id="JAPFIT010000010">
    <property type="protein sequence ID" value="MDC5739035.1"/>
    <property type="molecule type" value="Genomic_DNA"/>
</dbReference>
<dbReference type="GO" id="GO:0016491">
    <property type="term" value="F:oxidoreductase activity"/>
    <property type="evidence" value="ECO:0007669"/>
    <property type="project" value="TreeGrafter"/>
</dbReference>
<dbReference type="Gene3D" id="3.40.50.720">
    <property type="entry name" value="NAD(P)-binding Rossmann-like Domain"/>
    <property type="match status" value="1"/>
</dbReference>
<name>A0A178J7C3_9VIBR</name>
<dbReference type="EMBL" id="LUAX01000007">
    <property type="protein sequence ID" value="OAM98124.1"/>
    <property type="molecule type" value="Genomic_DNA"/>
</dbReference>
<evidence type="ECO:0000313" key="4">
    <source>
        <dbReference type="Proteomes" id="UP001150001"/>
    </source>
</evidence>
<accession>A0A178J7C3</accession>